<accession>A0A9Q2PMJ0</accession>
<dbReference type="RefSeq" id="WP_205914953.1">
    <property type="nucleotide sequence ID" value="NZ_JAJNNF010000020.1"/>
</dbReference>
<name>A0A9Q2PMJ0_RHOHA</name>
<organism evidence="2 4">
    <name type="scientific">Rhodococcus hoagii</name>
    <name type="common">Corynebacterium equii</name>
    <dbReference type="NCBI Taxonomy" id="43767"/>
    <lineage>
        <taxon>Bacteria</taxon>
        <taxon>Bacillati</taxon>
        <taxon>Actinomycetota</taxon>
        <taxon>Actinomycetes</taxon>
        <taxon>Mycobacteriales</taxon>
        <taxon>Nocardiaceae</taxon>
        <taxon>Prescottella</taxon>
    </lineage>
</organism>
<evidence type="ECO:0000313" key="4">
    <source>
        <dbReference type="Proteomes" id="UP000808906"/>
    </source>
</evidence>
<reference evidence="3" key="2">
    <citation type="journal article" date="2020" name="Environ. Microbiol.">
        <title>The novel and transferable erm(51) gene confers Macrolides, Lincosamides, and Streptogramins B (MLSB) resistance to clonal Rhodococcus equi in the environment.</title>
        <authorList>
            <person name="Huber L."/>
            <person name="Giguere S."/>
            <person name="Slovis N.M."/>
            <person name="Alvarez-Narvaez S."/>
            <person name="Hart K.A."/>
            <person name="Greiter M."/>
            <person name="Morris E.R.A."/>
            <person name="Cohen N.D."/>
        </authorList>
    </citation>
    <scope>NUCLEOTIDE SEQUENCE</scope>
    <source>
        <strain evidence="3">Lh_116_1</strain>
    </source>
</reference>
<evidence type="ECO:0000313" key="2">
    <source>
        <dbReference type="EMBL" id="MBM4565388.1"/>
    </source>
</evidence>
<feature type="transmembrane region" description="Helical" evidence="1">
    <location>
        <begin position="42"/>
        <end position="63"/>
    </location>
</feature>
<sequence>MYRRIAAAAIGISSIVRGSSYLSPQLPDSSVAQLAFVDETIPLTWYAVGWIATGSIALFAAVWPHPRILGAAFGAGIGFNMLWALSFMASQVFLGVPRAYVSATSYFVIATLIFCVAALSERLKLPPAPRLGGDRCRGTKQP</sequence>
<feature type="transmembrane region" description="Helical" evidence="1">
    <location>
        <begin position="99"/>
        <end position="120"/>
    </location>
</feature>
<comment type="caution">
    <text evidence="2">The sequence shown here is derived from an EMBL/GenBank/DDBJ whole genome shotgun (WGS) entry which is preliminary data.</text>
</comment>
<dbReference type="EMBL" id="WUXR01000002">
    <property type="protein sequence ID" value="MBM4565388.1"/>
    <property type="molecule type" value="Genomic_DNA"/>
</dbReference>
<dbReference type="Proteomes" id="UP000808906">
    <property type="component" value="Unassembled WGS sequence"/>
</dbReference>
<feature type="transmembrane region" description="Helical" evidence="1">
    <location>
        <begin position="70"/>
        <end position="93"/>
    </location>
</feature>
<dbReference type="Proteomes" id="UP000603463">
    <property type="component" value="Unassembled WGS sequence"/>
</dbReference>
<gene>
    <name evidence="2" type="ORF">GS441_08070</name>
    <name evidence="3" type="ORF">GS882_09110</name>
</gene>
<protein>
    <submittedName>
        <fullName evidence="2">Uncharacterized protein</fullName>
    </submittedName>
</protein>
<keyword evidence="1" id="KW-0472">Membrane</keyword>
<keyword evidence="1" id="KW-1133">Transmembrane helix</keyword>
<evidence type="ECO:0000256" key="1">
    <source>
        <dbReference type="SAM" id="Phobius"/>
    </source>
</evidence>
<evidence type="ECO:0000313" key="3">
    <source>
        <dbReference type="EMBL" id="NKT78256.1"/>
    </source>
</evidence>
<proteinExistence type="predicted"/>
<dbReference type="EMBL" id="WVBC01000030">
    <property type="protein sequence ID" value="NKT78256.1"/>
    <property type="molecule type" value="Genomic_DNA"/>
</dbReference>
<reference evidence="2" key="1">
    <citation type="submission" date="2019-11" db="EMBL/GenBank/DDBJ databases">
        <title>Spread of Macrolides and rifampicin resistant Rhodococcus equi in clinical isolates in the USA.</title>
        <authorList>
            <person name="Alvarez-Narvaez S."/>
            <person name="Huber L."/>
            <person name="Cohen N.D."/>
            <person name="Slovis N."/>
            <person name="Greiter M."/>
            <person name="Giguere S."/>
            <person name="Hart K."/>
        </authorList>
    </citation>
    <scope>NUCLEOTIDE SEQUENCE</scope>
    <source>
        <strain evidence="2">Lh_17</strain>
    </source>
</reference>
<keyword evidence="1" id="KW-0812">Transmembrane</keyword>
<dbReference type="AlphaFoldDB" id="A0A9Q2PMJ0"/>